<protein>
    <submittedName>
        <fullName evidence="1 2">Uncharacterized protein</fullName>
    </submittedName>
</protein>
<dbReference type="EMBL" id="GL876973">
    <property type="protein sequence ID" value="KLU89891.1"/>
    <property type="molecule type" value="Genomic_DNA"/>
</dbReference>
<accession>A0A0C4E8F9</accession>
<dbReference type="Proteomes" id="UP000011715">
    <property type="component" value="Unassembled WGS sequence"/>
</dbReference>
<evidence type="ECO:0000313" key="3">
    <source>
        <dbReference type="Proteomes" id="UP000011715"/>
    </source>
</evidence>
<reference evidence="1" key="1">
    <citation type="submission" date="2010-05" db="EMBL/GenBank/DDBJ databases">
        <title>The Genome Sequence of Magnaporthe poae strain ATCC 64411.</title>
        <authorList>
            <consortium name="The Broad Institute Genome Sequencing Platform"/>
            <consortium name="Broad Institute Genome Sequencing Center for Infectious Disease"/>
            <person name="Ma L.-J."/>
            <person name="Dead R."/>
            <person name="Young S."/>
            <person name="Zeng Q."/>
            <person name="Koehrsen M."/>
            <person name="Alvarado L."/>
            <person name="Berlin A."/>
            <person name="Chapman S.B."/>
            <person name="Chen Z."/>
            <person name="Freedman E."/>
            <person name="Gellesch M."/>
            <person name="Goldberg J."/>
            <person name="Griggs A."/>
            <person name="Gujja S."/>
            <person name="Heilman E.R."/>
            <person name="Heiman D."/>
            <person name="Hepburn T."/>
            <person name="Howarth C."/>
            <person name="Jen D."/>
            <person name="Larson L."/>
            <person name="Mehta T."/>
            <person name="Neiman D."/>
            <person name="Pearson M."/>
            <person name="Roberts A."/>
            <person name="Saif S."/>
            <person name="Shea T."/>
            <person name="Shenoy N."/>
            <person name="Sisk P."/>
            <person name="Stolte C."/>
            <person name="Sykes S."/>
            <person name="Walk T."/>
            <person name="White J."/>
            <person name="Yandava C."/>
            <person name="Haas B."/>
            <person name="Nusbaum C."/>
            <person name="Birren B."/>
        </authorList>
    </citation>
    <scope>NUCLEOTIDE SEQUENCE</scope>
    <source>
        <strain evidence="1">ATCC 64411</strain>
    </source>
</reference>
<sequence>MPASRSLKRYGWLQGFPEETGTASRPSARGTFTHDAIIPRRTGGESALKGFLSWKVRQKAATGSVGRSPGATRPSEVYRATSWSWASVDSPVRYKWRKHSSPGLLAAAEEVHLDCATADQMGRLKGGWLWLRALAVS</sequence>
<dbReference type="VEuPathDB" id="FungiDB:MAPG_08860"/>
<reference evidence="1" key="3">
    <citation type="submission" date="2011-03" db="EMBL/GenBank/DDBJ databases">
        <title>Annotation of Magnaporthe poae ATCC 64411.</title>
        <authorList>
            <person name="Ma L.-J."/>
            <person name="Dead R."/>
            <person name="Young S.K."/>
            <person name="Zeng Q."/>
            <person name="Gargeya S."/>
            <person name="Fitzgerald M."/>
            <person name="Haas B."/>
            <person name="Abouelleil A."/>
            <person name="Alvarado L."/>
            <person name="Arachchi H.M."/>
            <person name="Berlin A."/>
            <person name="Brown A."/>
            <person name="Chapman S.B."/>
            <person name="Chen Z."/>
            <person name="Dunbar C."/>
            <person name="Freedman E."/>
            <person name="Gearin G."/>
            <person name="Gellesch M."/>
            <person name="Goldberg J."/>
            <person name="Griggs A."/>
            <person name="Gujja S."/>
            <person name="Heiman D."/>
            <person name="Howarth C."/>
            <person name="Larson L."/>
            <person name="Lui A."/>
            <person name="MacDonald P.J.P."/>
            <person name="Mehta T."/>
            <person name="Montmayeur A."/>
            <person name="Murphy C."/>
            <person name="Neiman D."/>
            <person name="Pearson M."/>
            <person name="Priest M."/>
            <person name="Roberts A."/>
            <person name="Saif S."/>
            <person name="Shea T."/>
            <person name="Shenoy N."/>
            <person name="Sisk P."/>
            <person name="Stolte C."/>
            <person name="Sykes S."/>
            <person name="Yandava C."/>
            <person name="Wortman J."/>
            <person name="Nusbaum C."/>
            <person name="Birren B."/>
        </authorList>
    </citation>
    <scope>NUCLEOTIDE SEQUENCE</scope>
    <source>
        <strain evidence="1">ATCC 64411</strain>
    </source>
</reference>
<dbReference type="AlphaFoldDB" id="A0A0C4E8F9"/>
<reference evidence="2" key="5">
    <citation type="submission" date="2015-06" db="UniProtKB">
        <authorList>
            <consortium name="EnsemblFungi"/>
        </authorList>
    </citation>
    <scope>IDENTIFICATION</scope>
    <source>
        <strain evidence="2">ATCC 64411</strain>
    </source>
</reference>
<reference evidence="2" key="4">
    <citation type="journal article" date="2015" name="G3 (Bethesda)">
        <title>Genome sequences of three phytopathogenic species of the Magnaporthaceae family of fungi.</title>
        <authorList>
            <person name="Okagaki L.H."/>
            <person name="Nunes C.C."/>
            <person name="Sailsbery J."/>
            <person name="Clay B."/>
            <person name="Brown D."/>
            <person name="John T."/>
            <person name="Oh Y."/>
            <person name="Young N."/>
            <person name="Fitzgerald M."/>
            <person name="Haas B.J."/>
            <person name="Zeng Q."/>
            <person name="Young S."/>
            <person name="Adiconis X."/>
            <person name="Fan L."/>
            <person name="Levin J.Z."/>
            <person name="Mitchell T.K."/>
            <person name="Okubara P.A."/>
            <person name="Farman M.L."/>
            <person name="Kohn L.M."/>
            <person name="Birren B."/>
            <person name="Ma L.-J."/>
            <person name="Dean R.A."/>
        </authorList>
    </citation>
    <scope>NUCLEOTIDE SEQUENCE</scope>
    <source>
        <strain evidence="2">ATCC 64411 / 73-15</strain>
    </source>
</reference>
<evidence type="ECO:0000313" key="2">
    <source>
        <dbReference type="EnsemblFungi" id="MAPG_08860T0"/>
    </source>
</evidence>
<dbReference type="OrthoDB" id="5347061at2759"/>
<name>A0A0C4E8F9_MAGP6</name>
<organism evidence="2 3">
    <name type="scientific">Magnaporthiopsis poae (strain ATCC 64411 / 73-15)</name>
    <name type="common">Kentucky bluegrass fungus</name>
    <name type="synonym">Magnaporthe poae</name>
    <dbReference type="NCBI Taxonomy" id="644358"/>
    <lineage>
        <taxon>Eukaryota</taxon>
        <taxon>Fungi</taxon>
        <taxon>Dikarya</taxon>
        <taxon>Ascomycota</taxon>
        <taxon>Pezizomycotina</taxon>
        <taxon>Sordariomycetes</taxon>
        <taxon>Sordariomycetidae</taxon>
        <taxon>Magnaporthales</taxon>
        <taxon>Magnaporthaceae</taxon>
        <taxon>Magnaporthiopsis</taxon>
    </lineage>
</organism>
<dbReference type="EnsemblFungi" id="MAPG_08860T0">
    <property type="protein sequence ID" value="MAPG_08860T0"/>
    <property type="gene ID" value="MAPG_08860"/>
</dbReference>
<keyword evidence="3" id="KW-1185">Reference proteome</keyword>
<evidence type="ECO:0000313" key="1">
    <source>
        <dbReference type="EMBL" id="KLU89891.1"/>
    </source>
</evidence>
<reference evidence="3" key="2">
    <citation type="submission" date="2010-05" db="EMBL/GenBank/DDBJ databases">
        <title>The genome sequence of Magnaporthe poae strain ATCC 64411.</title>
        <authorList>
            <person name="Ma L.-J."/>
            <person name="Dead R."/>
            <person name="Young S."/>
            <person name="Zeng Q."/>
            <person name="Koehrsen M."/>
            <person name="Alvarado L."/>
            <person name="Berlin A."/>
            <person name="Chapman S.B."/>
            <person name="Chen Z."/>
            <person name="Freedman E."/>
            <person name="Gellesch M."/>
            <person name="Goldberg J."/>
            <person name="Griggs A."/>
            <person name="Gujja S."/>
            <person name="Heilman E.R."/>
            <person name="Heiman D."/>
            <person name="Hepburn T."/>
            <person name="Howarth C."/>
            <person name="Jen D."/>
            <person name="Larson L."/>
            <person name="Mehta T."/>
            <person name="Neiman D."/>
            <person name="Pearson M."/>
            <person name="Roberts A."/>
            <person name="Saif S."/>
            <person name="Shea T."/>
            <person name="Shenoy N."/>
            <person name="Sisk P."/>
            <person name="Stolte C."/>
            <person name="Sykes S."/>
            <person name="Walk T."/>
            <person name="White J."/>
            <person name="Yandava C."/>
            <person name="Haas B."/>
            <person name="Nusbaum C."/>
            <person name="Birren B."/>
        </authorList>
    </citation>
    <scope>NUCLEOTIDE SEQUENCE [LARGE SCALE GENOMIC DNA]</scope>
    <source>
        <strain evidence="3">ATCC 64411 / 73-15</strain>
    </source>
</reference>
<dbReference type="EMBL" id="ADBL01002158">
    <property type="status" value="NOT_ANNOTATED_CDS"/>
    <property type="molecule type" value="Genomic_DNA"/>
</dbReference>
<gene>
    <name evidence="1" type="ORF">MAPG_08860</name>
</gene>
<proteinExistence type="predicted"/>